<accession>A0A1H0WVL6</accession>
<evidence type="ECO:0000313" key="2">
    <source>
        <dbReference type="Proteomes" id="UP000199159"/>
    </source>
</evidence>
<dbReference type="EMBL" id="FNJU01000017">
    <property type="protein sequence ID" value="SDP94753.1"/>
    <property type="molecule type" value="Genomic_DNA"/>
</dbReference>
<dbReference type="InterPro" id="IPR025004">
    <property type="entry name" value="SenN/SenS"/>
</dbReference>
<protein>
    <submittedName>
        <fullName evidence="1">Fur-regulated basic protein B</fullName>
    </submittedName>
</protein>
<name>A0A1H0WVL6_9BACI</name>
<dbReference type="Proteomes" id="UP000199159">
    <property type="component" value="Unassembled WGS sequence"/>
</dbReference>
<keyword evidence="2" id="KW-1185">Reference proteome</keyword>
<reference evidence="2" key="1">
    <citation type="submission" date="2016-10" db="EMBL/GenBank/DDBJ databases">
        <authorList>
            <person name="Varghese N."/>
            <person name="Submissions S."/>
        </authorList>
    </citation>
    <scope>NUCLEOTIDE SEQUENCE [LARGE SCALE GENOMIC DNA]</scope>
    <source>
        <strain evidence="2">IBRC-M10078</strain>
    </source>
</reference>
<gene>
    <name evidence="1" type="ORF">SAMN05216565_1172</name>
</gene>
<sequence length="44" mass="5372">MLKRMQTKKSLKTLILENKENLLKDKAELDRIEKRLEDKHVHEK</sequence>
<dbReference type="RefSeq" id="WP_090859132.1">
    <property type="nucleotide sequence ID" value="NZ_FNJU01000017.1"/>
</dbReference>
<organism evidence="1 2">
    <name type="scientific">Litchfieldia salsa</name>
    <dbReference type="NCBI Taxonomy" id="930152"/>
    <lineage>
        <taxon>Bacteria</taxon>
        <taxon>Bacillati</taxon>
        <taxon>Bacillota</taxon>
        <taxon>Bacilli</taxon>
        <taxon>Bacillales</taxon>
        <taxon>Bacillaceae</taxon>
        <taxon>Litchfieldia</taxon>
    </lineage>
</organism>
<dbReference type="Pfam" id="PF13040">
    <property type="entry name" value="Fur_reg_FbpB"/>
    <property type="match status" value="1"/>
</dbReference>
<dbReference type="AlphaFoldDB" id="A0A1H0WVL6"/>
<evidence type="ECO:0000313" key="1">
    <source>
        <dbReference type="EMBL" id="SDP94753.1"/>
    </source>
</evidence>
<proteinExistence type="predicted"/>